<dbReference type="PRINTS" id="PR00080">
    <property type="entry name" value="SDRFAMILY"/>
</dbReference>
<dbReference type="PRINTS" id="PR00081">
    <property type="entry name" value="GDHRDH"/>
</dbReference>
<dbReference type="AlphaFoldDB" id="A0A439CS92"/>
<comment type="caution">
    <text evidence="4">The sequence shown here is derived from an EMBL/GenBank/DDBJ whole genome shotgun (WGS) entry which is preliminary data.</text>
</comment>
<dbReference type="FunFam" id="3.40.50.720:FF:000084">
    <property type="entry name" value="Short-chain dehydrogenase reductase"/>
    <property type="match status" value="1"/>
</dbReference>
<dbReference type="GO" id="GO:0006633">
    <property type="term" value="P:fatty acid biosynthetic process"/>
    <property type="evidence" value="ECO:0007669"/>
    <property type="project" value="TreeGrafter"/>
</dbReference>
<dbReference type="EMBL" id="RYZI01000489">
    <property type="protein sequence ID" value="RWA05010.1"/>
    <property type="molecule type" value="Genomic_DNA"/>
</dbReference>
<protein>
    <submittedName>
        <fullName evidence="4">Uncharacterized protein</fullName>
    </submittedName>
</protein>
<name>A0A439CS92_9PEZI</name>
<organism evidence="4 5">
    <name type="scientific">Xylaria grammica</name>
    <dbReference type="NCBI Taxonomy" id="363999"/>
    <lineage>
        <taxon>Eukaryota</taxon>
        <taxon>Fungi</taxon>
        <taxon>Dikarya</taxon>
        <taxon>Ascomycota</taxon>
        <taxon>Pezizomycotina</taxon>
        <taxon>Sordariomycetes</taxon>
        <taxon>Xylariomycetidae</taxon>
        <taxon>Xylariales</taxon>
        <taxon>Xylariaceae</taxon>
        <taxon>Xylaria</taxon>
    </lineage>
</organism>
<dbReference type="GO" id="GO:0016616">
    <property type="term" value="F:oxidoreductase activity, acting on the CH-OH group of donors, NAD or NADP as acceptor"/>
    <property type="evidence" value="ECO:0007669"/>
    <property type="project" value="TreeGrafter"/>
</dbReference>
<dbReference type="Pfam" id="PF00106">
    <property type="entry name" value="adh_short"/>
    <property type="match status" value="1"/>
</dbReference>
<dbReference type="Proteomes" id="UP000286045">
    <property type="component" value="Unassembled WGS sequence"/>
</dbReference>
<evidence type="ECO:0000313" key="5">
    <source>
        <dbReference type="Proteomes" id="UP000286045"/>
    </source>
</evidence>
<evidence type="ECO:0000256" key="3">
    <source>
        <dbReference type="RuleBase" id="RU000363"/>
    </source>
</evidence>
<evidence type="ECO:0000313" key="4">
    <source>
        <dbReference type="EMBL" id="RWA05010.1"/>
    </source>
</evidence>
<dbReference type="PANTHER" id="PTHR42760:SF127">
    <property type="entry name" value="3-KETOACYL-ACYL CARRIER PROTEIN REDUCTASE-RELATED"/>
    <property type="match status" value="1"/>
</dbReference>
<dbReference type="PROSITE" id="PS00061">
    <property type="entry name" value="ADH_SHORT"/>
    <property type="match status" value="1"/>
</dbReference>
<dbReference type="SUPFAM" id="SSF51735">
    <property type="entry name" value="NAD(P)-binding Rossmann-fold domains"/>
    <property type="match status" value="1"/>
</dbReference>
<dbReference type="Gene3D" id="3.40.50.720">
    <property type="entry name" value="NAD(P)-binding Rossmann-like Domain"/>
    <property type="match status" value="1"/>
</dbReference>
<evidence type="ECO:0000256" key="1">
    <source>
        <dbReference type="ARBA" id="ARBA00006484"/>
    </source>
</evidence>
<accession>A0A439CS92</accession>
<dbReference type="InterPro" id="IPR002347">
    <property type="entry name" value="SDR_fam"/>
</dbReference>
<dbReference type="InterPro" id="IPR020904">
    <property type="entry name" value="Sc_DH/Rdtase_CS"/>
</dbReference>
<sequence length="262" mass="27060">MATSSAAGKTIVITGGAGGLGKVIASAFLEAGANVAIFDVHEGRLKETAAEWEKYGDKFITAQTDITDETAVNTFFTSVSAKFGRIDLLVNNAGIMDKFDGVGTTSADMWNRIIGVNLTGAYLCTKAAVNAFETQSPVGGTIINIASISAVRGLNAGAAYTASKHGLLGLVRNTAGFYGPKGIYSIAFLMGGMDTNILDAFATGVNQENMAAVSASNPPFDPAVTYVNLNDAAKYCLFFSDPGAARASNGAAISINNNWPTA</sequence>
<dbReference type="PANTHER" id="PTHR42760">
    <property type="entry name" value="SHORT-CHAIN DEHYDROGENASES/REDUCTASES FAMILY MEMBER"/>
    <property type="match status" value="1"/>
</dbReference>
<evidence type="ECO:0000256" key="2">
    <source>
        <dbReference type="ARBA" id="ARBA00022857"/>
    </source>
</evidence>
<dbReference type="InterPro" id="IPR036291">
    <property type="entry name" value="NAD(P)-bd_dom_sf"/>
</dbReference>
<dbReference type="GO" id="GO:0048038">
    <property type="term" value="F:quinone binding"/>
    <property type="evidence" value="ECO:0007669"/>
    <property type="project" value="TreeGrafter"/>
</dbReference>
<dbReference type="CDD" id="cd05233">
    <property type="entry name" value="SDR_c"/>
    <property type="match status" value="1"/>
</dbReference>
<keyword evidence="2" id="KW-0521">NADP</keyword>
<comment type="similarity">
    <text evidence="1 3">Belongs to the short-chain dehydrogenases/reductases (SDR) family.</text>
</comment>
<reference evidence="4 5" key="1">
    <citation type="submission" date="2018-12" db="EMBL/GenBank/DDBJ databases">
        <title>Draft genome sequence of Xylaria grammica IHI A82.</title>
        <authorList>
            <person name="Buettner E."/>
            <person name="Kellner H."/>
        </authorList>
    </citation>
    <scope>NUCLEOTIDE SEQUENCE [LARGE SCALE GENOMIC DNA]</scope>
    <source>
        <strain evidence="4 5">IHI A82</strain>
    </source>
</reference>
<keyword evidence="5" id="KW-1185">Reference proteome</keyword>
<dbReference type="STRING" id="363999.A0A439CS92"/>
<gene>
    <name evidence="4" type="ORF">EKO27_g10091</name>
</gene>
<proteinExistence type="inferred from homology"/>